<dbReference type="AlphaFoldDB" id="W5THJ3"/>
<sequence>MPLLTVRLTADATLTAALSALDLADDEVDLDFGLVAVDPDQNLYALRVTDTAASRFQADSSGAAEVFADPRIGPATSSSDDRPTE</sequence>
<reference evidence="1 2" key="1">
    <citation type="journal article" date="2014" name="Appl. Environ. Microbiol.">
        <title>Insights into the Microbial Degradation of Rubber and Gutta-Percha by Analysis of the Complete Genome of Nocardia nova SH22a.</title>
        <authorList>
            <person name="Luo Q."/>
            <person name="Hiessl S."/>
            <person name="Poehlein A."/>
            <person name="Daniel R."/>
            <person name="Steinbuchel A."/>
        </authorList>
    </citation>
    <scope>NUCLEOTIDE SEQUENCE [LARGE SCALE GENOMIC DNA]</scope>
    <source>
        <strain evidence="1">SH22a</strain>
    </source>
</reference>
<protein>
    <submittedName>
        <fullName evidence="1">Uncharacterized protein</fullName>
    </submittedName>
</protein>
<keyword evidence="2" id="KW-1185">Reference proteome</keyword>
<proteinExistence type="predicted"/>
<dbReference type="PATRIC" id="fig|1415166.3.peg.4020"/>
<evidence type="ECO:0000313" key="1">
    <source>
        <dbReference type="EMBL" id="AHH18702.1"/>
    </source>
</evidence>
<dbReference type="eggNOG" id="ENOG502ZSNA">
    <property type="taxonomic scope" value="Bacteria"/>
</dbReference>
<dbReference type="KEGG" id="nno:NONO_c39180"/>
<dbReference type="EMBL" id="CP006850">
    <property type="protein sequence ID" value="AHH18702.1"/>
    <property type="molecule type" value="Genomic_DNA"/>
</dbReference>
<dbReference type="Proteomes" id="UP000019150">
    <property type="component" value="Chromosome"/>
</dbReference>
<accession>W5THJ3</accession>
<evidence type="ECO:0000313" key="2">
    <source>
        <dbReference type="Proteomes" id="UP000019150"/>
    </source>
</evidence>
<dbReference type="RefSeq" id="WP_025350126.1">
    <property type="nucleotide sequence ID" value="NZ_CP006850.1"/>
</dbReference>
<gene>
    <name evidence="1" type="ORF">NONO_c39180</name>
</gene>
<dbReference type="HOGENOM" id="CLU_2636620_0_0_11"/>
<organism evidence="1 2">
    <name type="scientific">Nocardia nova SH22a</name>
    <dbReference type="NCBI Taxonomy" id="1415166"/>
    <lineage>
        <taxon>Bacteria</taxon>
        <taxon>Bacillati</taxon>
        <taxon>Actinomycetota</taxon>
        <taxon>Actinomycetes</taxon>
        <taxon>Mycobacteriales</taxon>
        <taxon>Nocardiaceae</taxon>
        <taxon>Nocardia</taxon>
    </lineage>
</organism>
<name>W5THJ3_9NOCA</name>
<dbReference type="OrthoDB" id="583435at2"/>